<gene>
    <name evidence="1" type="ORF">CHRIB12_LOCUS19871</name>
</gene>
<proteinExistence type="predicted"/>
<protein>
    <submittedName>
        <fullName evidence="1">Uncharacterized protein</fullName>
    </submittedName>
</protein>
<name>A0A915ZSS4_9GLOM</name>
<evidence type="ECO:0000313" key="2">
    <source>
        <dbReference type="Proteomes" id="UP000684084"/>
    </source>
</evidence>
<comment type="caution">
    <text evidence="1">The sequence shown here is derived from an EMBL/GenBank/DDBJ whole genome shotgun (WGS) entry which is preliminary data.</text>
</comment>
<reference evidence="1" key="1">
    <citation type="submission" date="2020-05" db="EMBL/GenBank/DDBJ databases">
        <authorList>
            <person name="Rincon C."/>
            <person name="Sanders R I."/>
            <person name="Robbins C."/>
            <person name="Chaturvedi A."/>
        </authorList>
    </citation>
    <scope>NUCLEOTIDE SEQUENCE</scope>
    <source>
        <strain evidence="1">CHB12</strain>
    </source>
</reference>
<sequence>MSRKNIHILASSFPIPKSTLISKSSIAKISLALSSLTFSGSPKFNKRKGVVPSVGINDTETLFGIIDETPAYPTAHNIRPQFASCPYKAVFTNEEVEMVDAICFASVYVFAPYVIL</sequence>
<dbReference type="Proteomes" id="UP000684084">
    <property type="component" value="Unassembled WGS sequence"/>
</dbReference>
<organism evidence="1 2">
    <name type="scientific">Rhizophagus irregularis</name>
    <dbReference type="NCBI Taxonomy" id="588596"/>
    <lineage>
        <taxon>Eukaryota</taxon>
        <taxon>Fungi</taxon>
        <taxon>Fungi incertae sedis</taxon>
        <taxon>Mucoromycota</taxon>
        <taxon>Glomeromycotina</taxon>
        <taxon>Glomeromycetes</taxon>
        <taxon>Glomerales</taxon>
        <taxon>Glomeraceae</taxon>
        <taxon>Rhizophagus</taxon>
    </lineage>
</organism>
<dbReference type="AlphaFoldDB" id="A0A915ZSS4"/>
<accession>A0A915ZSS4</accession>
<dbReference type="EMBL" id="CAGKOT010000056">
    <property type="protein sequence ID" value="CAB5386789.1"/>
    <property type="molecule type" value="Genomic_DNA"/>
</dbReference>
<evidence type="ECO:0000313" key="1">
    <source>
        <dbReference type="EMBL" id="CAB5386789.1"/>
    </source>
</evidence>